<dbReference type="Gene3D" id="1.20.120.20">
    <property type="entry name" value="Apolipoprotein"/>
    <property type="match status" value="1"/>
</dbReference>
<sequence>MDDILDIRSLSRVNKELKSMDRYFESIQKRTRNFGFSSFQRQKVVIDQTTESVKRLSNALSNLTSRLYKINRLTRNLSGIKIAVKCSCSKDCSKCKTTTCGKLGISNGFNHSLIKQQNKIITQQKMRNKGGSNNYATSGLPLGSMISSVLGKSQISQSAASKNSEKQKIVLIKPVMDIMSFFKFFSKPKDVVEALNKATKAYRAITPSQIATMPSWLKTTRTKIDDVVNQIKTSTIYTRAASMFSGAPSWLKTGLKGTAKYGGKAIGFADVGFDISEILNSTGEKKYKLIGEFIGGKTGNILGKSFGMQLGAKVPYAGVVLAPVLGYIFGELGEQLFGALGEKGMEKVWYAKTHLKGWTKSLKAGIDQTTQDFKQGMNGFNNEVAIKTNNIKATAPTTIDYWSKQVESFIGNQTENLMGGVDNLTGKISRKVPAATKILNNVREPLKNKINGTGDYLKNNIPGLSEGIKRKVYDISEGTKKFSNKFNNFVQKNADPFKDTIKKATSKTSDFLQMILDSPEKLNWEIFQRTEKTAAKKSTPNKYSRTLVASSRTYRANDRHRTAAVHSVKNANRNKSNMQVNMPTGAIQVAVGERVNFDALASEVGKRFVAGFRQAMDNNKTARALV</sequence>
<proteinExistence type="predicted"/>
<reference evidence="1" key="1">
    <citation type="submission" date="2023-04" db="EMBL/GenBank/DDBJ databases">
        <title>Uncovering the Secrets of Slow-Growing Bacteria in Tropical Savanna Soil through Cultivation and Genomic Analysis.</title>
        <authorList>
            <person name="Goncalves O.S."/>
            <person name="Santana M.F."/>
        </authorList>
    </citation>
    <scope>NUCLEOTIDE SEQUENCE</scope>
    <source>
        <strain evidence="1">ANTI</strain>
    </source>
</reference>
<gene>
    <name evidence="1" type="ORF">QDS18_05500</name>
</gene>
<protein>
    <submittedName>
        <fullName evidence="1">Transcriptional regulator</fullName>
    </submittedName>
</protein>
<comment type="caution">
    <text evidence="1">The sequence shown here is derived from an EMBL/GenBank/DDBJ whole genome shotgun (WGS) entry which is preliminary data.</text>
</comment>
<name>A0AAP3ZV80_PAEPO</name>
<evidence type="ECO:0000313" key="1">
    <source>
        <dbReference type="EMBL" id="MDH2330312.1"/>
    </source>
</evidence>
<dbReference type="RefSeq" id="WP_279831944.1">
    <property type="nucleotide sequence ID" value="NZ_JARVWT010000001.1"/>
</dbReference>
<dbReference type="EMBL" id="JARVWT010000001">
    <property type="protein sequence ID" value="MDH2330312.1"/>
    <property type="molecule type" value="Genomic_DNA"/>
</dbReference>
<dbReference type="AlphaFoldDB" id="A0AAP3ZV80"/>
<accession>A0AAP3ZV80</accession>
<organism evidence="1 2">
    <name type="scientific">Paenibacillus polymyxa</name>
    <name type="common">Bacillus polymyxa</name>
    <dbReference type="NCBI Taxonomy" id="1406"/>
    <lineage>
        <taxon>Bacteria</taxon>
        <taxon>Bacillati</taxon>
        <taxon>Bacillota</taxon>
        <taxon>Bacilli</taxon>
        <taxon>Bacillales</taxon>
        <taxon>Paenibacillaceae</taxon>
        <taxon>Paenibacillus</taxon>
    </lineage>
</organism>
<dbReference type="Proteomes" id="UP001229409">
    <property type="component" value="Unassembled WGS sequence"/>
</dbReference>
<evidence type="ECO:0000313" key="2">
    <source>
        <dbReference type="Proteomes" id="UP001229409"/>
    </source>
</evidence>